<dbReference type="InterPro" id="IPR001969">
    <property type="entry name" value="Aspartic_peptidase_AS"/>
</dbReference>
<feature type="disulfide bond" evidence="14">
    <location>
        <begin position="284"/>
        <end position="288"/>
    </location>
</feature>
<dbReference type="Ensembl" id="ENSELUT00000011131.3">
    <property type="protein sequence ID" value="ENSELUP00000005163.2"/>
    <property type="gene ID" value="ENSELUG00000006280.3"/>
</dbReference>
<evidence type="ECO:0000256" key="4">
    <source>
        <dbReference type="ARBA" id="ARBA00011930"/>
    </source>
</evidence>
<dbReference type="OMA" id="WRVKCAN"/>
<dbReference type="PANTHER" id="PTHR47966">
    <property type="entry name" value="BETA-SITE APP-CLEAVING ENZYME, ISOFORM A-RELATED"/>
    <property type="match status" value="1"/>
</dbReference>
<evidence type="ECO:0000256" key="13">
    <source>
        <dbReference type="PIRSR" id="PIRSR601461-1"/>
    </source>
</evidence>
<evidence type="ECO:0000313" key="18">
    <source>
        <dbReference type="Proteomes" id="UP000265140"/>
    </source>
</evidence>
<evidence type="ECO:0000256" key="5">
    <source>
        <dbReference type="ARBA" id="ARBA00015582"/>
    </source>
</evidence>
<dbReference type="GeneTree" id="ENSGT00940000155733"/>
<dbReference type="GO" id="GO:0006508">
    <property type="term" value="P:proteolysis"/>
    <property type="evidence" value="ECO:0007669"/>
    <property type="project" value="UniProtKB-KW"/>
</dbReference>
<dbReference type="Gene3D" id="2.40.70.10">
    <property type="entry name" value="Acid Proteases"/>
    <property type="match status" value="2"/>
</dbReference>
<comment type="catalytic activity">
    <reaction evidence="1">
        <text>Specificity similar to, but narrower than, that of pepsin A. Does not cleave the 4-Gln-|-His-5 bond in B chain of insulin.</text>
        <dbReference type="EC" id="3.4.23.5"/>
    </reaction>
</comment>
<dbReference type="PRINTS" id="PR00792">
    <property type="entry name" value="PEPSIN"/>
</dbReference>
<keyword evidence="12" id="KW-0458">Lysosome</keyword>
<dbReference type="GO" id="GO:0005764">
    <property type="term" value="C:lysosome"/>
    <property type="evidence" value="ECO:0007669"/>
    <property type="project" value="UniProtKB-SubCell"/>
</dbReference>
<keyword evidence="9" id="KW-0865">Zymogen</keyword>
<evidence type="ECO:0000259" key="16">
    <source>
        <dbReference type="PROSITE" id="PS51767"/>
    </source>
</evidence>
<evidence type="ECO:0000256" key="2">
    <source>
        <dbReference type="ARBA" id="ARBA00004371"/>
    </source>
</evidence>
<evidence type="ECO:0000256" key="6">
    <source>
        <dbReference type="ARBA" id="ARBA00022670"/>
    </source>
</evidence>
<proteinExistence type="inferred from homology"/>
<reference evidence="17" key="4">
    <citation type="submission" date="2025-09" db="UniProtKB">
        <authorList>
            <consortium name="Ensembl"/>
        </authorList>
    </citation>
    <scope>IDENTIFICATION</scope>
</reference>
<reference evidence="17" key="2">
    <citation type="submission" date="2020-02" db="EMBL/GenBank/DDBJ databases">
        <title>Esox lucius (northern pike) genome, fEsoLuc1, primary haplotype.</title>
        <authorList>
            <person name="Myers G."/>
            <person name="Karagic N."/>
            <person name="Meyer A."/>
            <person name="Pippel M."/>
            <person name="Reichard M."/>
            <person name="Winkler S."/>
            <person name="Tracey A."/>
            <person name="Sims Y."/>
            <person name="Howe K."/>
            <person name="Rhie A."/>
            <person name="Formenti G."/>
            <person name="Durbin R."/>
            <person name="Fedrigo O."/>
            <person name="Jarvis E.D."/>
        </authorList>
    </citation>
    <scope>NUCLEOTIDE SEQUENCE [LARGE SCALE GENOMIC DNA]</scope>
</reference>
<dbReference type="GO" id="GO:0004190">
    <property type="term" value="F:aspartic-type endopeptidase activity"/>
    <property type="evidence" value="ECO:0007669"/>
    <property type="project" value="UniProtKB-KW"/>
</dbReference>
<dbReference type="InterPro" id="IPR033121">
    <property type="entry name" value="PEPTIDASE_A1"/>
</dbReference>
<accession>A0A3P8XPM1</accession>
<keyword evidence="6 15" id="KW-0645">Protease</keyword>
<organism evidence="17 18">
    <name type="scientific">Esox lucius</name>
    <name type="common">Northern pike</name>
    <dbReference type="NCBI Taxonomy" id="8010"/>
    <lineage>
        <taxon>Eukaryota</taxon>
        <taxon>Metazoa</taxon>
        <taxon>Chordata</taxon>
        <taxon>Craniata</taxon>
        <taxon>Vertebrata</taxon>
        <taxon>Euteleostomi</taxon>
        <taxon>Actinopterygii</taxon>
        <taxon>Neopterygii</taxon>
        <taxon>Teleostei</taxon>
        <taxon>Protacanthopterygii</taxon>
        <taxon>Esociformes</taxon>
        <taxon>Esocidae</taxon>
        <taxon>Esox</taxon>
    </lineage>
</organism>
<protein>
    <recommendedName>
        <fullName evidence="5">Cathepsin D</fullName>
        <ecNumber evidence="4">3.4.23.5</ecNumber>
    </recommendedName>
</protein>
<reference evidence="18" key="1">
    <citation type="journal article" date="2014" name="PLoS ONE">
        <title>The genome and linkage map of the northern pike (Esox lucius): conserved synteny revealed between the salmonid sister group and the Neoteleostei.</title>
        <authorList>
            <person name="Rondeau E.B."/>
            <person name="Minkley D.R."/>
            <person name="Leong J.S."/>
            <person name="Messmer A.M."/>
            <person name="Jantzen J.R."/>
            <person name="von Schalburg K.R."/>
            <person name="Lemon C."/>
            <person name="Bird N.H."/>
            <person name="Koop B.F."/>
        </authorList>
    </citation>
    <scope>NUCLEOTIDE SEQUENCE</scope>
</reference>
<evidence type="ECO:0000256" key="1">
    <source>
        <dbReference type="ARBA" id="ARBA00000585"/>
    </source>
</evidence>
<evidence type="ECO:0000256" key="12">
    <source>
        <dbReference type="ARBA" id="ARBA00023228"/>
    </source>
</evidence>
<dbReference type="AlphaFoldDB" id="A0A3P8XPM1"/>
<dbReference type="InterPro" id="IPR001461">
    <property type="entry name" value="Aspartic_peptidase_A1"/>
</dbReference>
<reference evidence="17" key="3">
    <citation type="submission" date="2025-08" db="UniProtKB">
        <authorList>
            <consortium name="Ensembl"/>
        </authorList>
    </citation>
    <scope>IDENTIFICATION</scope>
</reference>
<gene>
    <name evidence="17" type="primary">CTSD</name>
</gene>
<evidence type="ECO:0000256" key="8">
    <source>
        <dbReference type="ARBA" id="ARBA00022801"/>
    </source>
</evidence>
<keyword evidence="18" id="KW-1185">Reference proteome</keyword>
<dbReference type="PROSITE" id="PS00141">
    <property type="entry name" value="ASP_PROTEASE"/>
    <property type="match status" value="1"/>
</dbReference>
<name>A0A3P8XPM1_ESOLU</name>
<evidence type="ECO:0000256" key="3">
    <source>
        <dbReference type="ARBA" id="ARBA00007447"/>
    </source>
</evidence>
<dbReference type="Proteomes" id="UP000265140">
    <property type="component" value="Chromosome 19"/>
</dbReference>
<feature type="disulfide bond" evidence="14">
    <location>
        <begin position="121"/>
        <end position="128"/>
    </location>
</feature>
<dbReference type="EC" id="3.4.23.5" evidence="4"/>
<feature type="domain" description="Peptidase A1" evidence="16">
    <location>
        <begin position="90"/>
        <end position="400"/>
    </location>
</feature>
<evidence type="ECO:0000256" key="15">
    <source>
        <dbReference type="RuleBase" id="RU000454"/>
    </source>
</evidence>
<dbReference type="SUPFAM" id="SSF50630">
    <property type="entry name" value="Acid proteases"/>
    <property type="match status" value="1"/>
</dbReference>
<dbReference type="Pfam" id="PF00026">
    <property type="entry name" value="Asp"/>
    <property type="match status" value="1"/>
</dbReference>
<sequence>MISNLTLSKCCCNYISIMLCYKEITADEGEIILVYNVGIPLTKFKSFRETMFDQERDINYLLDSHYDTFDDDGATGRSKVILKNYDDAQFYGDIGLGSPPQILRVSFDTGSNYLWVPSKKCSITEVSCLIHRKYNETMSSTYIKNGKQFSVYYGMGNVAGYLSQDTCSIGSISIKGQVFGEAVKMNGANFVGAKFDGVLGMSYPTDVGMTPVFDNIMKEKLLENNVFSFYLNHKISPNQLGGQLVLGGTDPAYYTGDFHYVNVTRKELWNIHVDRVSVRDVTLCTSGCEAAVDTGTSLILGPTNEISALQRAVGAVPWSGGKYVVACEKVSSLPMVSFTISGKVYPLTGEQYILRWTSKGKKICLLGFLATSITEWILGDVFIAAYYTVFDRDSDRVGFAKAI</sequence>
<evidence type="ECO:0000313" key="17">
    <source>
        <dbReference type="Ensembl" id="ENSELUP00000005163.2"/>
    </source>
</evidence>
<comment type="subcellular location">
    <subcellularLocation>
        <location evidence="2">Lysosome</location>
    </subcellularLocation>
</comment>
<dbReference type="Bgee" id="ENSELUG00000006280">
    <property type="expression patterns" value="Expressed in embryo and 5 other cell types or tissues"/>
</dbReference>
<dbReference type="FunFam" id="2.40.70.10:FF:000044">
    <property type="entry name" value="Lysosomal aspartic protease"/>
    <property type="match status" value="1"/>
</dbReference>
<evidence type="ECO:0000256" key="7">
    <source>
        <dbReference type="ARBA" id="ARBA00022750"/>
    </source>
</evidence>
<evidence type="ECO:0000256" key="10">
    <source>
        <dbReference type="ARBA" id="ARBA00023157"/>
    </source>
</evidence>
<keyword evidence="11" id="KW-0325">Glycoprotein</keyword>
<dbReference type="Gene3D" id="2.60.40.1960">
    <property type="match status" value="1"/>
</dbReference>
<keyword evidence="8 15" id="KW-0378">Hydrolase</keyword>
<dbReference type="InterPro" id="IPR021109">
    <property type="entry name" value="Peptidase_aspartic_dom_sf"/>
</dbReference>
<evidence type="ECO:0000256" key="11">
    <source>
        <dbReference type="ARBA" id="ARBA00023180"/>
    </source>
</evidence>
<feature type="disulfide bond" evidence="14">
    <location>
        <begin position="327"/>
        <end position="364"/>
    </location>
</feature>
<evidence type="ECO:0000256" key="9">
    <source>
        <dbReference type="ARBA" id="ARBA00023145"/>
    </source>
</evidence>
<evidence type="ECO:0000256" key="14">
    <source>
        <dbReference type="PIRSR" id="PIRSR601461-2"/>
    </source>
</evidence>
<dbReference type="PROSITE" id="PS51767">
    <property type="entry name" value="PEPTIDASE_A1"/>
    <property type="match status" value="1"/>
</dbReference>
<dbReference type="FunFam" id="2.40.70.10:FF:000008">
    <property type="entry name" value="Cathepsin D"/>
    <property type="match status" value="1"/>
</dbReference>
<feature type="active site" evidence="13">
    <location>
        <position position="293"/>
    </location>
</feature>
<keyword evidence="7 15" id="KW-0064">Aspartyl protease</keyword>
<feature type="active site" evidence="13">
    <location>
        <position position="108"/>
    </location>
</feature>
<dbReference type="PANTHER" id="PTHR47966:SF42">
    <property type="entry name" value="CATHEPSIN D"/>
    <property type="match status" value="1"/>
</dbReference>
<comment type="similarity">
    <text evidence="3 15">Belongs to the peptidase A1 family.</text>
</comment>
<keyword evidence="10 14" id="KW-1015">Disulfide bond</keyword>
<dbReference type="InParanoid" id="A0A3P8XPM1"/>